<dbReference type="SUPFAM" id="SSF56436">
    <property type="entry name" value="C-type lectin-like"/>
    <property type="match status" value="1"/>
</dbReference>
<dbReference type="InterPro" id="IPR016187">
    <property type="entry name" value="CTDL_fold"/>
</dbReference>
<proteinExistence type="predicted"/>
<comment type="caution">
    <text evidence="3">The sequence shown here is derived from an EMBL/GenBank/DDBJ whole genome shotgun (WGS) entry which is preliminary data.</text>
</comment>
<dbReference type="Proteomes" id="UP001210678">
    <property type="component" value="Unassembled WGS sequence"/>
</dbReference>
<keyword evidence="2" id="KW-0732">Signal</keyword>
<gene>
    <name evidence="3" type="ORF">PGX00_11630</name>
</gene>
<dbReference type="InterPro" id="IPR016186">
    <property type="entry name" value="C-type_lectin-like/link_sf"/>
</dbReference>
<sequence length="257" mass="29064">MKLQTPLIAGAIGLALFSTAQADERVNPFKYDGPDQTVVINSISFVVEGNYQFFTWQTLPEDVKYERQPIVSFTNPQGNTHYYEVVYLPSGNLNWFQSAKLAEEAGGYLASITSAEENAFLFELVNDEKYFWKFPKHIEGSREPDHYEIKIGPFLGGYQPEGSEEPLGDWSWLCGEKWEYSNWAQDLNDGVIDQDPRDGTQPNDSGWGQRVMGFGEMNKPVPTWGDYMDGVGNYGVDKSPGKSYGFIIEYNNNPEKS</sequence>
<organism evidence="3 4">
    <name type="scientific">Vibrio algarum</name>
    <dbReference type="NCBI Taxonomy" id="3020714"/>
    <lineage>
        <taxon>Bacteria</taxon>
        <taxon>Pseudomonadati</taxon>
        <taxon>Pseudomonadota</taxon>
        <taxon>Gammaproteobacteria</taxon>
        <taxon>Vibrionales</taxon>
        <taxon>Vibrionaceae</taxon>
        <taxon>Vibrio</taxon>
    </lineage>
</organism>
<name>A0ABT4YRT6_9VIBR</name>
<dbReference type="Gene3D" id="3.10.100.10">
    <property type="entry name" value="Mannose-Binding Protein A, subunit A"/>
    <property type="match status" value="1"/>
</dbReference>
<evidence type="ECO:0000256" key="2">
    <source>
        <dbReference type="SAM" id="SignalP"/>
    </source>
</evidence>
<evidence type="ECO:0000313" key="3">
    <source>
        <dbReference type="EMBL" id="MDB1124269.1"/>
    </source>
</evidence>
<feature type="region of interest" description="Disordered" evidence="1">
    <location>
        <begin position="191"/>
        <end position="211"/>
    </location>
</feature>
<evidence type="ECO:0000313" key="4">
    <source>
        <dbReference type="Proteomes" id="UP001210678"/>
    </source>
</evidence>
<dbReference type="EMBL" id="JAQLOI010000001">
    <property type="protein sequence ID" value="MDB1124269.1"/>
    <property type="molecule type" value="Genomic_DNA"/>
</dbReference>
<protein>
    <recommendedName>
        <fullName evidence="5">C-type lectin domain-containing protein</fullName>
    </recommendedName>
</protein>
<feature type="chain" id="PRO_5046475371" description="C-type lectin domain-containing protein" evidence="2">
    <location>
        <begin position="23"/>
        <end position="257"/>
    </location>
</feature>
<evidence type="ECO:0000256" key="1">
    <source>
        <dbReference type="SAM" id="MobiDB-lite"/>
    </source>
</evidence>
<feature type="signal peptide" evidence="2">
    <location>
        <begin position="1"/>
        <end position="22"/>
    </location>
</feature>
<accession>A0ABT4YRT6</accession>
<reference evidence="3 4" key="1">
    <citation type="submission" date="2023-01" db="EMBL/GenBank/DDBJ databases">
        <title>Vibrio sp. KJ40-1 sp.nov, isolated from marine algae.</title>
        <authorList>
            <person name="Butt M."/>
            <person name="Kim J.M.J."/>
            <person name="Jeon C.O.C."/>
        </authorList>
    </citation>
    <scope>NUCLEOTIDE SEQUENCE [LARGE SCALE GENOMIC DNA]</scope>
    <source>
        <strain evidence="3 4">KJ40-1</strain>
    </source>
</reference>
<keyword evidence="4" id="KW-1185">Reference proteome</keyword>
<evidence type="ECO:0008006" key="5">
    <source>
        <dbReference type="Google" id="ProtNLM"/>
    </source>
</evidence>
<dbReference type="RefSeq" id="WP_272136424.1">
    <property type="nucleotide sequence ID" value="NZ_JAQLOI010000001.1"/>
</dbReference>